<keyword evidence="1" id="KW-1133">Transmembrane helix</keyword>
<dbReference type="OrthoDB" id="10676141at2759"/>
<protein>
    <submittedName>
        <fullName evidence="2">Uncharacterized protein</fullName>
    </submittedName>
</protein>
<feature type="transmembrane region" description="Helical" evidence="1">
    <location>
        <begin position="303"/>
        <end position="330"/>
    </location>
</feature>
<organism evidence="2 3">
    <name type="scientific">Candidozyma pseudohaemuli</name>
    <dbReference type="NCBI Taxonomy" id="418784"/>
    <lineage>
        <taxon>Eukaryota</taxon>
        <taxon>Fungi</taxon>
        <taxon>Dikarya</taxon>
        <taxon>Ascomycota</taxon>
        <taxon>Saccharomycotina</taxon>
        <taxon>Pichiomycetes</taxon>
        <taxon>Metschnikowiaceae</taxon>
        <taxon>Candidozyma</taxon>
    </lineage>
</organism>
<dbReference type="EMBL" id="PYFQ01000008">
    <property type="protein sequence ID" value="PSK37566.1"/>
    <property type="molecule type" value="Genomic_DNA"/>
</dbReference>
<dbReference type="VEuPathDB" id="FungiDB:C7M61_003272"/>
<feature type="transmembrane region" description="Helical" evidence="1">
    <location>
        <begin position="226"/>
        <end position="248"/>
    </location>
</feature>
<feature type="transmembrane region" description="Helical" evidence="1">
    <location>
        <begin position="269"/>
        <end position="291"/>
    </location>
</feature>
<dbReference type="RefSeq" id="XP_024713101.1">
    <property type="nucleotide sequence ID" value="XM_024858614.1"/>
</dbReference>
<feature type="transmembrane region" description="Helical" evidence="1">
    <location>
        <begin position="41"/>
        <end position="63"/>
    </location>
</feature>
<gene>
    <name evidence="2" type="ORF">C7M61_003272</name>
</gene>
<sequence>MSSFKKTNDEDNSIEMRSFLSSTNKPTETPHFKPKFSFSKVLITFVMISWYLLNLFIFSNFLLGTLAPFPLQKISNSDPHGWINVMQNTINALESAKKGSTGDAANMLPLQWPHGRTTYYYYFSSLCRETEESEIICNQKDLPFVAFLNDLGSLVAQALDVDDVEEFVETWTEGFKNLLVEALTEVEREKLHEQILGEKGEQLDSLSVDVLKGLKFHLGVEFPPGWSFRLFLFTISFAFDAWIVIAAAQGWRLGDKTLYLDIPVFGSCILHFVRVLSWFLTTFVLFPALMWEGSLYEGLENSSFLHALVSMVDAFQIFYPLVWYFFLLAVTRDQ</sequence>
<evidence type="ECO:0000256" key="1">
    <source>
        <dbReference type="SAM" id="Phobius"/>
    </source>
</evidence>
<evidence type="ECO:0000313" key="3">
    <source>
        <dbReference type="Proteomes" id="UP000241107"/>
    </source>
</evidence>
<evidence type="ECO:0000313" key="2">
    <source>
        <dbReference type="EMBL" id="PSK37566.1"/>
    </source>
</evidence>
<keyword evidence="1" id="KW-0472">Membrane</keyword>
<keyword evidence="3" id="KW-1185">Reference proteome</keyword>
<name>A0A2P7YNM1_9ASCO</name>
<proteinExistence type="predicted"/>
<accession>A0A2P7YNM1</accession>
<keyword evidence="1" id="KW-0812">Transmembrane</keyword>
<comment type="caution">
    <text evidence="2">The sequence shown here is derived from an EMBL/GenBank/DDBJ whole genome shotgun (WGS) entry which is preliminary data.</text>
</comment>
<dbReference type="AlphaFoldDB" id="A0A2P7YNM1"/>
<reference evidence="2 3" key="1">
    <citation type="submission" date="2018-03" db="EMBL/GenBank/DDBJ databases">
        <title>Candida pseudohaemulonii genome assembly and annotation.</title>
        <authorList>
            <person name="Munoz J.F."/>
            <person name="Gade L.G."/>
            <person name="Chow N.A."/>
            <person name="Litvintseva A.P."/>
            <person name="Loparev V.N."/>
            <person name="Cuomo C.A."/>
        </authorList>
    </citation>
    <scope>NUCLEOTIDE SEQUENCE [LARGE SCALE GENOMIC DNA]</scope>
    <source>
        <strain evidence="2 3">B12108</strain>
    </source>
</reference>
<dbReference type="Proteomes" id="UP000241107">
    <property type="component" value="Unassembled WGS sequence"/>
</dbReference>
<dbReference type="GeneID" id="36566661"/>